<dbReference type="GO" id="GO:0060141">
    <property type="term" value="P:symbiont-mediated induction of syncytium formation"/>
    <property type="evidence" value="ECO:0007669"/>
    <property type="project" value="UniProtKB-KW"/>
</dbReference>
<evidence type="ECO:0000256" key="10">
    <source>
        <dbReference type="ARBA" id="ARBA00022812"/>
    </source>
</evidence>
<evidence type="ECO:0000256" key="3">
    <source>
        <dbReference type="ARBA" id="ARBA00004598"/>
    </source>
</evidence>
<keyword evidence="13 18" id="KW-1133">Transmembrane helix</keyword>
<dbReference type="GO" id="GO:0044175">
    <property type="term" value="C:host cell endosome membrane"/>
    <property type="evidence" value="ECO:0007669"/>
    <property type="project" value="UniProtKB-SubCell"/>
</dbReference>
<sequence length="354" mass="39531">MSIRTSIALIGILFAISIYTVLLVVYVSTLSQNGSGCIYATLVDSSLYDAKNFTWEQYNSTLIYTALGNKLPLDGGFDDFSDVCRTYLVNLTSISGLASHVSTKPKIRSVVGTRNCVTYLWRIHIQSLSSSLGLYTIFYVIREWRRMFGVVRFEDDAISTARYTKNYAARVISSVLLKTTYTKMSRFMCEIMIYKNALSRTFKDDPISFLFHHPIAAVLIITEGLVRLGAQCLCLATLSMYFVPCEKVLSKWFLSITGIFIGIIICIELSLLLAPGPVDGAAMLGETKQVKKDECALETSPSGVHVFCSNCCASLISNILIKVLYILFMIILIVTIVRYERTLQIALFGRAYLP</sequence>
<keyword evidence="8 18" id="KW-0812">Transmembrane</keyword>
<dbReference type="GO" id="GO:0016020">
    <property type="term" value="C:membrane"/>
    <property type="evidence" value="ECO:0007669"/>
    <property type="project" value="InterPro"/>
</dbReference>
<keyword evidence="17" id="KW-1180">Syncytium formation induced by viral infection</keyword>
<evidence type="ECO:0000256" key="8">
    <source>
        <dbReference type="ARBA" id="ARBA00022692"/>
    </source>
</evidence>
<evidence type="ECO:0000256" key="5">
    <source>
        <dbReference type="ARBA" id="ARBA00013975"/>
    </source>
</evidence>
<evidence type="ECO:0000313" key="19">
    <source>
        <dbReference type="EMBL" id="AAA61540.1"/>
    </source>
</evidence>
<proteinExistence type="inferred from homology"/>
<evidence type="ECO:0000256" key="16">
    <source>
        <dbReference type="ARBA" id="ARBA00023180"/>
    </source>
</evidence>
<keyword evidence="16" id="KW-0325">Glycoprotein</keyword>
<evidence type="ECO:0000256" key="15">
    <source>
        <dbReference type="ARBA" id="ARBA00023136"/>
    </source>
</evidence>
<keyword evidence="15 18" id="KW-0472">Membrane</keyword>
<organism evidence="19">
    <name type="scientific">Infectious laryngotracheitis virus</name>
    <name type="common">ILTV</name>
    <name type="synonym">Gallid herpesvirus 1</name>
    <dbReference type="NCBI Taxonomy" id="10386"/>
    <lineage>
        <taxon>Viruses</taxon>
        <taxon>Duplodnaviria</taxon>
        <taxon>Heunggongvirae</taxon>
        <taxon>Peploviricota</taxon>
        <taxon>Herviviricetes</taxon>
        <taxon>Herpesvirales</taxon>
        <taxon>Orthoherpesviridae</taxon>
        <taxon>Alphaherpesvirinae</taxon>
        <taxon>Iltovirus</taxon>
        <taxon>Iltovirus gallidalpha1</taxon>
    </lineage>
</organism>
<evidence type="ECO:0000256" key="18">
    <source>
        <dbReference type="SAM" id="Phobius"/>
    </source>
</evidence>
<protein>
    <recommendedName>
        <fullName evidence="5">Envelope glycoprotein K</fullName>
    </recommendedName>
</protein>
<evidence type="ECO:0000256" key="14">
    <source>
        <dbReference type="ARBA" id="ARBA00023046"/>
    </source>
</evidence>
<evidence type="ECO:0000256" key="6">
    <source>
        <dbReference type="ARBA" id="ARBA00022511"/>
    </source>
</evidence>
<comment type="similarity">
    <text evidence="4">Belongs to the alphaherpesvirinae glycoprotein K family.</text>
</comment>
<dbReference type="Pfam" id="PF01621">
    <property type="entry name" value="Fusion_gly_K"/>
    <property type="match status" value="1"/>
</dbReference>
<dbReference type="InterPro" id="IPR002567">
    <property type="entry name" value="GK"/>
</dbReference>
<dbReference type="EMBL" id="U10040">
    <property type="protein sequence ID" value="AAA61540.1"/>
    <property type="molecule type" value="Genomic_DNA"/>
</dbReference>
<name>Q67629_ILTV</name>
<keyword evidence="11" id="KW-1043">Host membrane</keyword>
<feature type="transmembrane region" description="Helical" evidence="18">
    <location>
        <begin position="319"/>
        <end position="337"/>
    </location>
</feature>
<evidence type="ECO:0000256" key="4">
    <source>
        <dbReference type="ARBA" id="ARBA00007266"/>
    </source>
</evidence>
<keyword evidence="7" id="KW-1188">Viral release from host cell</keyword>
<keyword evidence="14" id="KW-1039">Host endosome</keyword>
<evidence type="ECO:0000256" key="1">
    <source>
        <dbReference type="ARBA" id="ARBA00004252"/>
    </source>
</evidence>
<evidence type="ECO:0000256" key="7">
    <source>
        <dbReference type="ARBA" id="ARBA00022612"/>
    </source>
</evidence>
<keyword evidence="6" id="KW-1032">Host cell membrane</keyword>
<comment type="subcellular location">
    <subcellularLocation>
        <location evidence="1">Host Golgi apparatus membrane</location>
        <topology evidence="1">Multi-pass membrane protein</topology>
    </subcellularLocation>
    <subcellularLocation>
        <location evidence="3">Host cell membrane</location>
        <topology evidence="3">Multi-pass membrane protein</topology>
    </subcellularLocation>
    <subcellularLocation>
        <location evidence="2">Host endosome membrane</location>
        <topology evidence="2">Multi-pass membrane protein</topology>
    </subcellularLocation>
</comment>
<evidence type="ECO:0000256" key="2">
    <source>
        <dbReference type="ARBA" id="ARBA00004330"/>
    </source>
</evidence>
<evidence type="ECO:0000256" key="12">
    <source>
        <dbReference type="ARBA" id="ARBA00022959"/>
    </source>
</evidence>
<evidence type="ECO:0000256" key="17">
    <source>
        <dbReference type="ARBA" id="ARBA00023213"/>
    </source>
</evidence>
<evidence type="ECO:0000256" key="13">
    <source>
        <dbReference type="ARBA" id="ARBA00022989"/>
    </source>
</evidence>
<dbReference type="GO" id="GO:0039700">
    <property type="term" value="P:fusion of viral membrane with host outer nuclear membrane"/>
    <property type="evidence" value="ECO:0007669"/>
    <property type="project" value="UniProtKB-KW"/>
</dbReference>
<keyword evidence="10" id="KW-1040">Host Golgi apparatus</keyword>
<dbReference type="GO" id="GO:0020002">
    <property type="term" value="C:host cell plasma membrane"/>
    <property type="evidence" value="ECO:0007669"/>
    <property type="project" value="UniProtKB-SubCell"/>
</dbReference>
<reference evidence="19" key="1">
    <citation type="journal article" date="1994" name="Virology">
        <title>Identification and characterization of Marek's disease virus genes homologous to ICP27 and glycoprotein K of herpes simplex virus-1.</title>
        <authorList>
            <person name="Ren D."/>
            <person name="Lee L.F."/>
            <person name="Coussens P.M."/>
        </authorList>
    </citation>
    <scope>NUCLEOTIDE SEQUENCE</scope>
</reference>
<evidence type="ECO:0000256" key="11">
    <source>
        <dbReference type="ARBA" id="ARBA00022870"/>
    </source>
</evidence>
<feature type="transmembrane region" description="Helical" evidence="18">
    <location>
        <begin position="7"/>
        <end position="27"/>
    </location>
</feature>
<keyword evidence="12" id="KW-1181">Viral primary envelope fusion with host outer nuclear membrane</keyword>
<feature type="transmembrane region" description="Helical" evidence="18">
    <location>
        <begin position="252"/>
        <end position="274"/>
    </location>
</feature>
<keyword evidence="9" id="KW-0732">Signal</keyword>
<organismHost>
    <name type="scientific">Gallus gallus</name>
    <name type="common">Chicken</name>
    <dbReference type="NCBI Taxonomy" id="9031"/>
</organismHost>
<accession>Q67629</accession>
<evidence type="ECO:0000256" key="9">
    <source>
        <dbReference type="ARBA" id="ARBA00022729"/>
    </source>
</evidence>
<dbReference type="GO" id="GO:0044178">
    <property type="term" value="C:host cell Golgi membrane"/>
    <property type="evidence" value="ECO:0007669"/>
    <property type="project" value="UniProtKB-SubCell"/>
</dbReference>